<dbReference type="EMBL" id="JAEHOD010000023">
    <property type="protein sequence ID" value="KAG2447183.1"/>
    <property type="molecule type" value="Genomic_DNA"/>
</dbReference>
<feature type="compositionally biased region" description="Gly residues" evidence="1">
    <location>
        <begin position="254"/>
        <end position="265"/>
    </location>
</feature>
<reference evidence="4" key="1">
    <citation type="journal article" date="2020" name="bioRxiv">
        <title>Comparative genomics of Chlamydomonas.</title>
        <authorList>
            <person name="Craig R.J."/>
            <person name="Hasan A.R."/>
            <person name="Ness R.W."/>
            <person name="Keightley P.D."/>
        </authorList>
    </citation>
    <scope>NUCLEOTIDE SEQUENCE</scope>
    <source>
        <strain evidence="4">CCAP 11/173</strain>
    </source>
</reference>
<feature type="compositionally biased region" description="Low complexity" evidence="1">
    <location>
        <begin position="241"/>
        <end position="253"/>
    </location>
</feature>
<keyword evidence="2" id="KW-0472">Membrane</keyword>
<feature type="transmembrane region" description="Helical" evidence="2">
    <location>
        <begin position="50"/>
        <end position="73"/>
    </location>
</feature>
<accession>A0A835WH11</accession>
<evidence type="ECO:0000313" key="5">
    <source>
        <dbReference type="Proteomes" id="UP000613740"/>
    </source>
</evidence>
<feature type="signal peptide" evidence="3">
    <location>
        <begin position="1"/>
        <end position="19"/>
    </location>
</feature>
<keyword evidence="5" id="KW-1185">Reference proteome</keyword>
<feature type="transmembrane region" description="Helical" evidence="2">
    <location>
        <begin position="192"/>
        <end position="209"/>
    </location>
</feature>
<dbReference type="Proteomes" id="UP000613740">
    <property type="component" value="Unassembled WGS sequence"/>
</dbReference>
<evidence type="ECO:0000313" key="4">
    <source>
        <dbReference type="EMBL" id="KAG2447183.1"/>
    </source>
</evidence>
<protein>
    <submittedName>
        <fullName evidence="4">Uncharacterized protein</fullName>
    </submittedName>
</protein>
<feature type="region of interest" description="Disordered" evidence="1">
    <location>
        <begin position="237"/>
        <end position="292"/>
    </location>
</feature>
<name>A0A835WH11_9CHLO</name>
<evidence type="ECO:0000256" key="2">
    <source>
        <dbReference type="SAM" id="Phobius"/>
    </source>
</evidence>
<feature type="compositionally biased region" description="Basic residues" evidence="1">
    <location>
        <begin position="283"/>
        <end position="292"/>
    </location>
</feature>
<keyword evidence="2" id="KW-0812">Transmembrane</keyword>
<evidence type="ECO:0000256" key="3">
    <source>
        <dbReference type="SAM" id="SignalP"/>
    </source>
</evidence>
<dbReference type="AlphaFoldDB" id="A0A835WH11"/>
<sequence>MLMLGTIIFISIWIHYTQAMMSDVNAALDVLGDGTAADNFNRLSQSVTATSILYFIYGAVMYGLCLWWTLLELEADQIGQVKDKLQLYMMANLGVRVCWWAVMTWMVLLLAGAAIFGVYTSNITYMITTVLNNQAMVGGYPEHLGPYPECPATCLDLWRIDYIDTPMNMSCVCNREALLSALTFTTRAKNNIAGSLVGVFFMYIIGGYWRSELARHYATCRTMQDVSGRLAKGGLEGGGAPVAASGRSAPARGRPGGGRGGGGGDSDAYRPLAGGPGPGRGIGRGRGRREAG</sequence>
<keyword evidence="2" id="KW-1133">Transmembrane helix</keyword>
<dbReference type="OrthoDB" id="533004at2759"/>
<gene>
    <name evidence="4" type="ORF">HYH02_007926</name>
</gene>
<feature type="chain" id="PRO_5032431467" evidence="3">
    <location>
        <begin position="20"/>
        <end position="292"/>
    </location>
</feature>
<feature type="transmembrane region" description="Helical" evidence="2">
    <location>
        <begin position="93"/>
        <end position="119"/>
    </location>
</feature>
<keyword evidence="3" id="KW-0732">Signal</keyword>
<organism evidence="4 5">
    <name type="scientific">Chlamydomonas schloesseri</name>
    <dbReference type="NCBI Taxonomy" id="2026947"/>
    <lineage>
        <taxon>Eukaryota</taxon>
        <taxon>Viridiplantae</taxon>
        <taxon>Chlorophyta</taxon>
        <taxon>core chlorophytes</taxon>
        <taxon>Chlorophyceae</taxon>
        <taxon>CS clade</taxon>
        <taxon>Chlamydomonadales</taxon>
        <taxon>Chlamydomonadaceae</taxon>
        <taxon>Chlamydomonas</taxon>
    </lineage>
</organism>
<comment type="caution">
    <text evidence="4">The sequence shown here is derived from an EMBL/GenBank/DDBJ whole genome shotgun (WGS) entry which is preliminary data.</text>
</comment>
<evidence type="ECO:0000256" key="1">
    <source>
        <dbReference type="SAM" id="MobiDB-lite"/>
    </source>
</evidence>
<proteinExistence type="predicted"/>